<accession>A0ABR8MN80</accession>
<dbReference type="RefSeq" id="WP_191201764.1">
    <property type="nucleotide sequence ID" value="NZ_JACXZA010000001.1"/>
</dbReference>
<comment type="caution">
    <text evidence="1">The sequence shown here is derived from an EMBL/GenBank/DDBJ whole genome shotgun (WGS) entry which is preliminary data.</text>
</comment>
<sequence>MLRSRRWFPAGTAIVEERESSADEVDDGSLRERPSSKSVRVALTKWTMVPCGNSHRRRA</sequence>
<reference evidence="1 2" key="1">
    <citation type="submission" date="2020-09" db="EMBL/GenBank/DDBJ databases">
        <title>Paenibacillus sp. strain PR3 16S rRNA gene Genome sequencing and assembly.</title>
        <authorList>
            <person name="Kim J."/>
        </authorList>
    </citation>
    <scope>NUCLEOTIDE SEQUENCE [LARGE SCALE GENOMIC DNA]</scope>
    <source>
        <strain evidence="1 2">PR3</strain>
    </source>
</reference>
<dbReference type="EMBL" id="JACXZA010000001">
    <property type="protein sequence ID" value="MBD3917473.1"/>
    <property type="molecule type" value="Genomic_DNA"/>
</dbReference>
<protein>
    <submittedName>
        <fullName evidence="1">Uncharacterized protein</fullName>
    </submittedName>
</protein>
<keyword evidence="2" id="KW-1185">Reference proteome</keyword>
<organism evidence="1 2">
    <name type="scientific">Paenibacillus terricola</name>
    <dbReference type="NCBI Taxonomy" id="2763503"/>
    <lineage>
        <taxon>Bacteria</taxon>
        <taxon>Bacillati</taxon>
        <taxon>Bacillota</taxon>
        <taxon>Bacilli</taxon>
        <taxon>Bacillales</taxon>
        <taxon>Paenibacillaceae</taxon>
        <taxon>Paenibacillus</taxon>
    </lineage>
</organism>
<evidence type="ECO:0000313" key="1">
    <source>
        <dbReference type="EMBL" id="MBD3917473.1"/>
    </source>
</evidence>
<gene>
    <name evidence="1" type="ORF">H8B09_01800</name>
</gene>
<proteinExistence type="predicted"/>
<dbReference type="Proteomes" id="UP000609346">
    <property type="component" value="Unassembled WGS sequence"/>
</dbReference>
<evidence type="ECO:0000313" key="2">
    <source>
        <dbReference type="Proteomes" id="UP000609346"/>
    </source>
</evidence>
<name>A0ABR8MN80_9BACL</name>